<sequence>MAADPAQTAQDFDALRARAIGTLQRLAGQTWTDHNSHDPGITVLEAVCYAITDLAYRSAHPVPDLLASLPVAEGAAPSATQGLFTPAQVLPSGPVTADDLRRLVIDLPGVRNAWVEPVEAVLASHDAAQALLAPAGDAEAVRRSPNVSLLRPRGLLRVSIEKSGLDEDVDGSALVQQAARLLQQWRALGEDVAEVRLLDRLPVALDGSIELAPGADGTETLAAVSLAIAQHLAPPLPFRSLREMLARGWRMDQIFEGPLLRRGFLDPAEWAAAGQRRTAVRVSDLIQVVMAVPGVAAIKRLGFLRDGKPSADWLLPVPADRCASFDMPGSRLQLERGGLRIDHPALRAQARRLMEARLRRSTQPTALVDDALAPPPARPRQVARHLSVQHHMPQVYGVGPAGLSGQEPPERHALARQLKAYLMLFDQLLANQFAQLAQVGRLLSFTDQGEDLRFSQPVPDEGGALQLASVRRLPLDDHAAWLARITDNPWADPEADADDARLAQRHRITDHLLARLGEHWGEVRPVFTSTADADAADTPRRRALRDKQAYLQDYPRLALRRGLGADALAAPDDPQAAPAGLQQRLARLLGLTDSALPLQLVEHILLRPLPADNRQQGPLMRQALSADPFSLQLSLVLPGDDPGWTDADLRQRLAHAVAQETPAHLAVRLLWLDTDALAACHAALARWQALRAAALHQILAGGEAGDAAARQVPLRSARNRVIDALGLGDTYPLTDLRVADGIAATGPGAGLKVAHGRSARIAIDDAEAGVLYSLRAPDGGPLRDGGGQPLAVDEVEGQGGRLLLESPPVSEDIRYRVQARKLRSAAGLPPQPPVLLDQPAPVRVGLDSTLAVLLPDLPLLDAQLANPLPGDVRLCAHGQAVRVQVQASQEGVAYTVVVDGQPRGPAVIGDLDTITLTTPPLTEDCVLAVQAVKRLSASDGGAPETTLLDARAPVAVRADAGRPVVAVPGPVVGFRQGGAALRVQASQASASYQLWVRRVRDAEWQPPGGPVVDATLLQAGPQQPGVAPPAWPAGDQPPPGFSPLGAPVAGTGADLLLPLPEPADDLVCVVQARKQHRSRGDETVATSTGLVQAVLLLVRPDVQPSLQLDLVVPAAGPQQLRVQGGQPGVAYRPTPQPDGKPLDQAAYMHQRSDADASRNKGLGQLVMGVDLVVATDAGSAATLPADEQPPAAPLLDLPVLPAGTALAWQATKVHTGLAVELPLQARLPALPAVRLLADWQVPGSPARVQVVDSLAGTSYQLRQPGQDGSAPVPGHGAALVLDSEPMPVDDGAPLDRWLLLRSTTPAADGQLPVATEQWLRLRLLPRADLPLAADPPSVAAGAECRIVLDSTQPGVLYQVQQRVGDELQPVGEARRGDGGPLSLSTGPVPAEARFQVLAQRADDPAGRQLLAAEVLVTIQPPPGG</sequence>
<protein>
    <submittedName>
        <fullName evidence="1">Uncharacterized protein</fullName>
    </submittedName>
</protein>
<evidence type="ECO:0000313" key="2">
    <source>
        <dbReference type="Proteomes" id="UP000301751"/>
    </source>
</evidence>
<dbReference type="Proteomes" id="UP000301751">
    <property type="component" value="Unassembled WGS sequence"/>
</dbReference>
<dbReference type="EMBL" id="BJCL01000001">
    <property type="protein sequence ID" value="GCL60935.1"/>
    <property type="molecule type" value="Genomic_DNA"/>
</dbReference>
<dbReference type="RefSeq" id="WP_137730729.1">
    <property type="nucleotide sequence ID" value="NZ_BJCL01000001.1"/>
</dbReference>
<organism evidence="1 2">
    <name type="scientific">Pseudaquabacterium pictum</name>
    <dbReference type="NCBI Taxonomy" id="2315236"/>
    <lineage>
        <taxon>Bacteria</taxon>
        <taxon>Pseudomonadati</taxon>
        <taxon>Pseudomonadota</taxon>
        <taxon>Betaproteobacteria</taxon>
        <taxon>Burkholderiales</taxon>
        <taxon>Sphaerotilaceae</taxon>
        <taxon>Pseudaquabacterium</taxon>
    </lineage>
</organism>
<evidence type="ECO:0000313" key="1">
    <source>
        <dbReference type="EMBL" id="GCL60935.1"/>
    </source>
</evidence>
<reference evidence="2" key="1">
    <citation type="submission" date="2019-03" db="EMBL/GenBank/DDBJ databases">
        <title>Aquabacterium pictum sp.nov., the first bacteriochlorophyll a-containing freshwater bacterium in the genus Aquabacterium of the class Betaproteobacteria.</title>
        <authorList>
            <person name="Hirose S."/>
            <person name="Tank M."/>
            <person name="Hara E."/>
            <person name="Tamaki H."/>
            <person name="Takaichi S."/>
            <person name="Haruta S."/>
            <person name="Hanada S."/>
        </authorList>
    </citation>
    <scope>NUCLEOTIDE SEQUENCE [LARGE SCALE GENOMIC DNA]</scope>
    <source>
        <strain evidence="2">W35</strain>
    </source>
</reference>
<accession>A0A480AMP9</accession>
<gene>
    <name evidence="1" type="ORF">AQPW35_00160</name>
</gene>
<keyword evidence="2" id="KW-1185">Reference proteome</keyword>
<comment type="caution">
    <text evidence="1">The sequence shown here is derived from an EMBL/GenBank/DDBJ whole genome shotgun (WGS) entry which is preliminary data.</text>
</comment>
<name>A0A480AMP9_9BURK</name>
<dbReference type="OrthoDB" id="8263000at2"/>
<proteinExistence type="predicted"/>